<evidence type="ECO:0000313" key="14">
    <source>
        <dbReference type="Proteomes" id="UP000323720"/>
    </source>
</evidence>
<dbReference type="Gene3D" id="3.40.50.10090">
    <property type="match status" value="2"/>
</dbReference>
<evidence type="ECO:0000256" key="2">
    <source>
        <dbReference type="ARBA" id="ARBA00002869"/>
    </source>
</evidence>
<evidence type="ECO:0000259" key="10">
    <source>
        <dbReference type="Pfam" id="PF01379"/>
    </source>
</evidence>
<dbReference type="GO" id="GO:0004852">
    <property type="term" value="F:uroporphyrinogen-III synthase activity"/>
    <property type="evidence" value="ECO:0007669"/>
    <property type="project" value="InterPro"/>
</dbReference>
<dbReference type="PANTHER" id="PTHR11557:SF0">
    <property type="entry name" value="PORPHOBILINOGEN DEAMINASE"/>
    <property type="match status" value="1"/>
</dbReference>
<dbReference type="InterPro" id="IPR022417">
    <property type="entry name" value="Porphobilin_deaminase_N"/>
</dbReference>
<comment type="caution">
    <text evidence="13">The sequence shown here is derived from an EMBL/GenBank/DDBJ whole genome shotgun (WGS) entry which is preliminary data.</text>
</comment>
<keyword evidence="14" id="KW-1185">Reference proteome</keyword>
<dbReference type="InterPro" id="IPR000860">
    <property type="entry name" value="HemC"/>
</dbReference>
<evidence type="ECO:0000259" key="11">
    <source>
        <dbReference type="Pfam" id="PF02602"/>
    </source>
</evidence>
<feature type="domain" description="Porphobilinogen deaminase C-terminal" evidence="12">
    <location>
        <begin position="221"/>
        <end position="287"/>
    </location>
</feature>
<comment type="catalytic activity">
    <reaction evidence="8">
        <text>4 porphobilinogen + H2O = hydroxymethylbilane + 4 NH4(+)</text>
        <dbReference type="Rhea" id="RHEA:13185"/>
        <dbReference type="ChEBI" id="CHEBI:15377"/>
        <dbReference type="ChEBI" id="CHEBI:28938"/>
        <dbReference type="ChEBI" id="CHEBI:57845"/>
        <dbReference type="ChEBI" id="CHEBI:58126"/>
        <dbReference type="EC" id="2.5.1.61"/>
    </reaction>
</comment>
<proteinExistence type="inferred from homology"/>
<dbReference type="Gene3D" id="3.30.160.40">
    <property type="entry name" value="Porphobilinogen deaminase, C-terminal domain"/>
    <property type="match status" value="1"/>
</dbReference>
<gene>
    <name evidence="13" type="primary">hemC</name>
    <name evidence="13" type="ORF">ES674_03365</name>
</gene>
<accession>A0A5D0RDR3</accession>
<evidence type="ECO:0000256" key="3">
    <source>
        <dbReference type="ARBA" id="ARBA00004735"/>
    </source>
</evidence>
<dbReference type="OrthoDB" id="9810298at2"/>
<evidence type="ECO:0000256" key="1">
    <source>
        <dbReference type="ARBA" id="ARBA00001916"/>
    </source>
</evidence>
<name>A0A5D0RDR3_9FLAO</name>
<evidence type="ECO:0000256" key="6">
    <source>
        <dbReference type="ARBA" id="ARBA00022679"/>
    </source>
</evidence>
<evidence type="ECO:0000256" key="4">
    <source>
        <dbReference type="ARBA" id="ARBA00005638"/>
    </source>
</evidence>
<evidence type="ECO:0000256" key="7">
    <source>
        <dbReference type="ARBA" id="ARBA00023244"/>
    </source>
</evidence>
<sequence length="525" mass="58672">MSKIIRIGTRDSELALWQAKTVQSLLEGLGHKTVIVPVKSAGDLVLNKPIYELGIVGVFTKTLDISMLNNDIDIAVHSFKDVPTLLPAGIVQAAVIKRGNVKDTLVFKDNEEFLSQKEAVIATGSLRRRAQWLNRYPTHTVEDIRGNVNLRLQKLQDNDHWNAAIFAAAGLGRIDKRPEDAINLNWMVPAPAQGAIMVTALEEDEEIRAICAEINHEETEICTTIERKFLNLLEGGCSAPIGALAFIKDEEINFVGVLLSPDGSKKIEVTRNEKLGEHHNLAKFCAEYVIERGGKRLMDDIKRSDRKINIFSTKRLTDDQKLLFHTDVVSDSSDFAKISLNRIHPSVLKKEIQNVIITSKNGVESLTTNYSAAELQFKNIYCVGRRTKRMIEKRIGPVKHASNYAEDLAAHLVEFMDGTEVTYFCSNLHLDTIPKVLGENNIKVHEVEAYQTKYDGKKLDASVEGVMFYSPSTVESYIQKNEAHGVAFCIGTTTADEASKYFKDVRIAKVPTVESVVELVNEFYL</sequence>
<dbReference type="EMBL" id="VSKK01000001">
    <property type="protein sequence ID" value="TYB78828.1"/>
    <property type="molecule type" value="Genomic_DNA"/>
</dbReference>
<dbReference type="PROSITE" id="PS00533">
    <property type="entry name" value="PORPHOBILINOGEN_DEAM"/>
    <property type="match status" value="1"/>
</dbReference>
<dbReference type="SUPFAM" id="SSF53850">
    <property type="entry name" value="Periplasmic binding protein-like II"/>
    <property type="match status" value="1"/>
</dbReference>
<dbReference type="InterPro" id="IPR022418">
    <property type="entry name" value="Porphobilinogen_deaminase_C"/>
</dbReference>
<reference evidence="13 14" key="1">
    <citation type="submission" date="2019-08" db="EMBL/GenBank/DDBJ databases">
        <title>Genomes of Antarctic Bizionia species.</title>
        <authorList>
            <person name="Bowman J.P."/>
        </authorList>
    </citation>
    <scope>NUCLEOTIDE SEQUENCE [LARGE SCALE GENOMIC DNA]</scope>
    <source>
        <strain evidence="13 14">ADA-4</strain>
    </source>
</reference>
<keyword evidence="6 13" id="KW-0808">Transferase</keyword>
<dbReference type="GO" id="GO:0006783">
    <property type="term" value="P:heme biosynthetic process"/>
    <property type="evidence" value="ECO:0007669"/>
    <property type="project" value="TreeGrafter"/>
</dbReference>
<evidence type="ECO:0000259" key="12">
    <source>
        <dbReference type="Pfam" id="PF03900"/>
    </source>
</evidence>
<evidence type="ECO:0000256" key="8">
    <source>
        <dbReference type="ARBA" id="ARBA00048169"/>
    </source>
</evidence>
<comment type="cofactor">
    <cofactor evidence="1">
        <name>dipyrromethane</name>
        <dbReference type="ChEBI" id="CHEBI:60342"/>
    </cofactor>
</comment>
<dbReference type="AlphaFoldDB" id="A0A5D0RDR3"/>
<dbReference type="InterPro" id="IPR036108">
    <property type="entry name" value="4pyrrol_syn_uPrphyn_synt_sf"/>
</dbReference>
<dbReference type="Pfam" id="PF02602">
    <property type="entry name" value="HEM4"/>
    <property type="match status" value="1"/>
</dbReference>
<organism evidence="13 14">
    <name type="scientific">Bizionia myxarmorum</name>
    <dbReference type="NCBI Taxonomy" id="291186"/>
    <lineage>
        <taxon>Bacteria</taxon>
        <taxon>Pseudomonadati</taxon>
        <taxon>Bacteroidota</taxon>
        <taxon>Flavobacteriia</taxon>
        <taxon>Flavobacteriales</taxon>
        <taxon>Flavobacteriaceae</taxon>
        <taxon>Bizionia</taxon>
    </lineage>
</organism>
<dbReference type="InterPro" id="IPR003754">
    <property type="entry name" value="4pyrrol_synth_uPrphyn_synth"/>
</dbReference>
<evidence type="ECO:0000313" key="13">
    <source>
        <dbReference type="EMBL" id="TYB78828.1"/>
    </source>
</evidence>
<dbReference type="RefSeq" id="WP_148402565.1">
    <property type="nucleotide sequence ID" value="NZ_VSKK01000001.1"/>
</dbReference>
<dbReference type="SUPFAM" id="SSF54782">
    <property type="entry name" value="Porphobilinogen deaminase (hydroxymethylbilane synthase), C-terminal domain"/>
    <property type="match status" value="1"/>
</dbReference>
<dbReference type="GO" id="GO:0005737">
    <property type="term" value="C:cytoplasm"/>
    <property type="evidence" value="ECO:0007669"/>
    <property type="project" value="UniProtKB-UniRule"/>
</dbReference>
<dbReference type="EC" id="2.5.1.61" evidence="9"/>
<comment type="pathway">
    <text evidence="3">Porphyrin-containing compound metabolism; protoporphyrin-IX biosynthesis; coproporphyrinogen-III from 5-aminolevulinate: step 2/4.</text>
</comment>
<feature type="domain" description="Porphobilinogen deaminase N-terminal" evidence="10">
    <location>
        <begin position="5"/>
        <end position="208"/>
    </location>
</feature>
<dbReference type="Gene3D" id="3.40.190.10">
    <property type="entry name" value="Periplasmic binding protein-like II"/>
    <property type="match status" value="2"/>
</dbReference>
<dbReference type="Pfam" id="PF01379">
    <property type="entry name" value="Porphobil_deam"/>
    <property type="match status" value="1"/>
</dbReference>
<protein>
    <recommendedName>
        <fullName evidence="9">Hydroxymethylbilane synthase</fullName>
        <ecNumber evidence="9">2.5.1.61</ecNumber>
    </recommendedName>
</protein>
<dbReference type="PANTHER" id="PTHR11557">
    <property type="entry name" value="PORPHOBILINOGEN DEAMINASE"/>
    <property type="match status" value="1"/>
</dbReference>
<comment type="function">
    <text evidence="2">Tetrapolymerization of the monopyrrole PBG into the hydroxymethylbilane pre-uroporphyrinogen in several discrete steps.</text>
</comment>
<feature type="domain" description="Tetrapyrrole biosynthesis uroporphyrinogen III synthase" evidence="11">
    <location>
        <begin position="348"/>
        <end position="517"/>
    </location>
</feature>
<dbReference type="Pfam" id="PF03900">
    <property type="entry name" value="Porphobil_deamC"/>
    <property type="match status" value="1"/>
</dbReference>
<dbReference type="NCBIfam" id="TIGR00212">
    <property type="entry name" value="hemC"/>
    <property type="match status" value="1"/>
</dbReference>
<dbReference type="Proteomes" id="UP000323720">
    <property type="component" value="Unassembled WGS sequence"/>
</dbReference>
<keyword evidence="7" id="KW-0627">Porphyrin biosynthesis</keyword>
<comment type="subunit">
    <text evidence="5">Monomer.</text>
</comment>
<dbReference type="InterPro" id="IPR022419">
    <property type="entry name" value="Porphobilin_deaminase_cofac_BS"/>
</dbReference>
<dbReference type="InterPro" id="IPR036803">
    <property type="entry name" value="Porphobilinogen_deaminase_C_sf"/>
</dbReference>
<dbReference type="SUPFAM" id="SSF69618">
    <property type="entry name" value="HemD-like"/>
    <property type="match status" value="1"/>
</dbReference>
<dbReference type="CDD" id="cd06578">
    <property type="entry name" value="HemD"/>
    <property type="match status" value="1"/>
</dbReference>
<dbReference type="GO" id="GO:0004418">
    <property type="term" value="F:hydroxymethylbilane synthase activity"/>
    <property type="evidence" value="ECO:0007669"/>
    <property type="project" value="UniProtKB-UniRule"/>
</dbReference>
<dbReference type="PRINTS" id="PR00151">
    <property type="entry name" value="PORPHBDMNASE"/>
</dbReference>
<comment type="similarity">
    <text evidence="4">Belongs to the HMBS family.</text>
</comment>
<evidence type="ECO:0000256" key="5">
    <source>
        <dbReference type="ARBA" id="ARBA00011245"/>
    </source>
</evidence>
<evidence type="ECO:0000256" key="9">
    <source>
        <dbReference type="NCBIfam" id="TIGR00212"/>
    </source>
</evidence>
<dbReference type="CDD" id="cd13647">
    <property type="entry name" value="PBP2_PBGD_2"/>
    <property type="match status" value="1"/>
</dbReference>